<evidence type="ECO:0000313" key="2">
    <source>
        <dbReference type="EMBL" id="SAI51432.1"/>
    </source>
</evidence>
<sequence length="113" mass="11978">MMTLILVWILNAVALLAVAYLLPGVTVASFGSALIAAVVLGLLNMLVKPVLTLLTLPITIVTLGLFLIVLNALLFWFAGSILRGFQVNGFWWAVAGAILYSIIAGLLSKLIPS</sequence>
<reference evidence="2 3" key="1">
    <citation type="submission" date="2016-03" db="EMBL/GenBank/DDBJ databases">
        <authorList>
            <consortium name="Pathogen Informatics"/>
        </authorList>
    </citation>
    <scope>NUCLEOTIDE SEQUENCE [LARGE SCALE GENOMIC DNA]</scope>
    <source>
        <strain evidence="2 3">NCTC13364</strain>
    </source>
</reference>
<feature type="transmembrane region" description="Helical" evidence="1">
    <location>
        <begin position="29"/>
        <end position="47"/>
    </location>
</feature>
<accession>A0A157R062</accession>
<proteinExistence type="predicted"/>
<evidence type="ECO:0000256" key="1">
    <source>
        <dbReference type="SAM" id="Phobius"/>
    </source>
</evidence>
<feature type="transmembrane region" description="Helical" evidence="1">
    <location>
        <begin position="90"/>
        <end position="111"/>
    </location>
</feature>
<keyword evidence="1" id="KW-0472">Membrane</keyword>
<name>A0A157R062_9BORD</name>
<protein>
    <submittedName>
        <fullName evidence="2">Membrane protein</fullName>
    </submittedName>
</protein>
<gene>
    <name evidence="2" type="ORF">SAMEA1982600_04293</name>
</gene>
<dbReference type="Pfam" id="PF04020">
    <property type="entry name" value="Phage_holin_4_2"/>
    <property type="match status" value="1"/>
</dbReference>
<dbReference type="EMBL" id="FKBS01000025">
    <property type="protein sequence ID" value="SAI51432.1"/>
    <property type="molecule type" value="Genomic_DNA"/>
</dbReference>
<dbReference type="Proteomes" id="UP000077037">
    <property type="component" value="Unassembled WGS sequence"/>
</dbReference>
<organism evidence="2 3">
    <name type="scientific">Bordetella ansorpii</name>
    <dbReference type="NCBI Taxonomy" id="288768"/>
    <lineage>
        <taxon>Bacteria</taxon>
        <taxon>Pseudomonadati</taxon>
        <taxon>Pseudomonadota</taxon>
        <taxon>Betaproteobacteria</taxon>
        <taxon>Burkholderiales</taxon>
        <taxon>Alcaligenaceae</taxon>
        <taxon>Bordetella</taxon>
    </lineage>
</organism>
<dbReference type="AlphaFoldDB" id="A0A157R062"/>
<dbReference type="PANTHER" id="PTHR37309">
    <property type="entry name" value="SLR0284 PROTEIN"/>
    <property type="match status" value="1"/>
</dbReference>
<keyword evidence="1" id="KW-1133">Transmembrane helix</keyword>
<dbReference type="InterPro" id="IPR007165">
    <property type="entry name" value="Phage_holin_4_2"/>
</dbReference>
<dbReference type="PANTHER" id="PTHR37309:SF1">
    <property type="entry name" value="SLR0284 PROTEIN"/>
    <property type="match status" value="1"/>
</dbReference>
<evidence type="ECO:0000313" key="3">
    <source>
        <dbReference type="Proteomes" id="UP000077037"/>
    </source>
</evidence>
<keyword evidence="1" id="KW-0812">Transmembrane</keyword>
<feature type="transmembrane region" description="Helical" evidence="1">
    <location>
        <begin position="54"/>
        <end position="78"/>
    </location>
</feature>